<reference evidence="3" key="1">
    <citation type="submission" date="2022-10" db="EMBL/GenBank/DDBJ databases">
        <title>Rhodococcus sp.75.</title>
        <authorList>
            <person name="Sun M."/>
        </authorList>
    </citation>
    <scope>NUCLEOTIDE SEQUENCE</scope>
    <source>
        <strain evidence="3">75</strain>
    </source>
</reference>
<dbReference type="Proteomes" id="UP001164965">
    <property type="component" value="Chromosome"/>
</dbReference>
<evidence type="ECO:0000259" key="2">
    <source>
        <dbReference type="Pfam" id="PF03372"/>
    </source>
</evidence>
<name>A0ABY6NYH3_9NOCA</name>
<keyword evidence="1" id="KW-1133">Transmembrane helix</keyword>
<evidence type="ECO:0000313" key="3">
    <source>
        <dbReference type="EMBL" id="UZJ24410.1"/>
    </source>
</evidence>
<dbReference type="InterPro" id="IPR005135">
    <property type="entry name" value="Endo/exonuclease/phosphatase"/>
</dbReference>
<feature type="domain" description="Endonuclease/exonuclease/phosphatase" evidence="2">
    <location>
        <begin position="94"/>
        <end position="298"/>
    </location>
</feature>
<keyword evidence="1" id="KW-0812">Transmembrane</keyword>
<evidence type="ECO:0000256" key="1">
    <source>
        <dbReference type="SAM" id="Phobius"/>
    </source>
</evidence>
<dbReference type="Gene3D" id="3.60.10.10">
    <property type="entry name" value="Endonuclease/exonuclease/phosphatase"/>
    <property type="match status" value="1"/>
</dbReference>
<dbReference type="RefSeq" id="WP_265382517.1">
    <property type="nucleotide sequence ID" value="NZ_CP110615.1"/>
</dbReference>
<keyword evidence="1" id="KW-0472">Membrane</keyword>
<feature type="transmembrane region" description="Helical" evidence="1">
    <location>
        <begin position="30"/>
        <end position="50"/>
    </location>
</feature>
<dbReference type="Pfam" id="PF03372">
    <property type="entry name" value="Exo_endo_phos"/>
    <property type="match status" value="1"/>
</dbReference>
<proteinExistence type="predicted"/>
<protein>
    <submittedName>
        <fullName evidence="3">Endonuclease/exonuclease/phosphatase family protein</fullName>
    </submittedName>
</protein>
<organism evidence="3 4">
    <name type="scientific">Rhodococcus antarcticus</name>
    <dbReference type="NCBI Taxonomy" id="2987751"/>
    <lineage>
        <taxon>Bacteria</taxon>
        <taxon>Bacillati</taxon>
        <taxon>Actinomycetota</taxon>
        <taxon>Actinomycetes</taxon>
        <taxon>Mycobacteriales</taxon>
        <taxon>Nocardiaceae</taxon>
        <taxon>Rhodococcus</taxon>
    </lineage>
</organism>
<keyword evidence="3" id="KW-0540">Nuclease</keyword>
<dbReference type="InterPro" id="IPR036691">
    <property type="entry name" value="Endo/exonu/phosph_ase_sf"/>
</dbReference>
<dbReference type="GO" id="GO:0004519">
    <property type="term" value="F:endonuclease activity"/>
    <property type="evidence" value="ECO:0007669"/>
    <property type="project" value="UniProtKB-KW"/>
</dbReference>
<dbReference type="SUPFAM" id="SSF56219">
    <property type="entry name" value="DNase I-like"/>
    <property type="match status" value="1"/>
</dbReference>
<keyword evidence="3" id="KW-0378">Hydrolase</keyword>
<keyword evidence="4" id="KW-1185">Reference proteome</keyword>
<feature type="transmembrane region" description="Helical" evidence="1">
    <location>
        <begin position="57"/>
        <end position="75"/>
    </location>
</feature>
<sequence>MQTAVLVVATGLVALLLVHRLSGVLGGVPGVVVLAVLPWLVVPVLLVPVVSLVLGRWWTGGVGAVLAVGLLLVLARRGLRAGAAPTGGAQLRLMTVNLYLGRADASAVVDLVRVHAVDVLSLQELTPAEVARLDAAGLAELLPHRVLDARPQGYGSGICSRVPLTGLPGLEGFRCAVPRARVRLPEGRELEVTAVHLAAPVDRARTARWVLEAGLLERHGGSGPSVLAGDFNATLDHPPLRRLLRAGHCDAAATVGAGWRTTWRQPGVAPPLTIDHVLLRGAVRARSVRVVPVAGSDHHAVVVELVLD</sequence>
<dbReference type="EMBL" id="CP110615">
    <property type="protein sequence ID" value="UZJ24410.1"/>
    <property type="molecule type" value="Genomic_DNA"/>
</dbReference>
<keyword evidence="3" id="KW-0255">Endonuclease</keyword>
<gene>
    <name evidence="3" type="ORF">RHODO2019_14875</name>
</gene>
<evidence type="ECO:0000313" key="4">
    <source>
        <dbReference type="Proteomes" id="UP001164965"/>
    </source>
</evidence>
<accession>A0ABY6NYH3</accession>